<evidence type="ECO:0000256" key="5">
    <source>
        <dbReference type="ARBA" id="ARBA00023004"/>
    </source>
</evidence>
<keyword evidence="1" id="KW-0813">Transport</keyword>
<gene>
    <name evidence="8" type="ORF">MTBBW1_1220011</name>
</gene>
<evidence type="ECO:0000256" key="6">
    <source>
        <dbReference type="ARBA" id="ARBA00023014"/>
    </source>
</evidence>
<dbReference type="EC" id="1.8.98.1" evidence="8"/>
<dbReference type="AlphaFoldDB" id="A0A1W1H697"/>
<keyword evidence="8" id="KW-0560">Oxidoreductase</keyword>
<name>A0A1W1H697_9BACT</name>
<evidence type="ECO:0000313" key="9">
    <source>
        <dbReference type="Proteomes" id="UP000191931"/>
    </source>
</evidence>
<dbReference type="PROSITE" id="PS00198">
    <property type="entry name" value="4FE4S_FER_1"/>
    <property type="match status" value="1"/>
</dbReference>
<protein>
    <submittedName>
        <fullName evidence="8">HdrD4</fullName>
        <ecNumber evidence="8">1.8.98.1</ecNumber>
    </submittedName>
</protein>
<dbReference type="GO" id="GO:0051912">
    <property type="term" value="F:CoB--CoM heterodisulfide reductase activity"/>
    <property type="evidence" value="ECO:0007669"/>
    <property type="project" value="UniProtKB-EC"/>
</dbReference>
<accession>A0A1W1H697</accession>
<evidence type="ECO:0000256" key="1">
    <source>
        <dbReference type="ARBA" id="ARBA00022448"/>
    </source>
</evidence>
<keyword evidence="3" id="KW-0479">Metal-binding</keyword>
<keyword evidence="5" id="KW-0408">Iron</keyword>
<dbReference type="GO" id="GO:0046872">
    <property type="term" value="F:metal ion binding"/>
    <property type="evidence" value="ECO:0007669"/>
    <property type="project" value="UniProtKB-KW"/>
</dbReference>
<keyword evidence="2" id="KW-0004">4Fe-4S</keyword>
<evidence type="ECO:0000259" key="7">
    <source>
        <dbReference type="PROSITE" id="PS51379"/>
    </source>
</evidence>
<evidence type="ECO:0000256" key="4">
    <source>
        <dbReference type="ARBA" id="ARBA00022982"/>
    </source>
</evidence>
<dbReference type="GO" id="GO:0051539">
    <property type="term" value="F:4 iron, 4 sulfur cluster binding"/>
    <property type="evidence" value="ECO:0007669"/>
    <property type="project" value="UniProtKB-KW"/>
</dbReference>
<evidence type="ECO:0000256" key="3">
    <source>
        <dbReference type="ARBA" id="ARBA00022723"/>
    </source>
</evidence>
<dbReference type="PANTHER" id="PTHR43551:SF1">
    <property type="entry name" value="HETERODISULFIDE REDUCTASE"/>
    <property type="match status" value="1"/>
</dbReference>
<sequence length="243" mass="27096">MGEAVIKIGKKRKSFFKDKVMALLPDGGNLNACLTCGACASGCPATGLEGMDPRKFLRMAALGMDEEILTSNWVWMCSMCQRCVYVCPMEINIPQLVYNARAQWPRETRPKGILGSCDAALSNESGSAMGTPMEDFEFVVGDVLEEYREAQPEFEEMEAPIDKEGAEFVLNQNSREPVTEPDELVPLWKILHLVGANWTYTSKGWAGENYCMFLSDDKSWEHLTRQSVDAAHNVGCKTFLNTE</sequence>
<dbReference type="EMBL" id="FWEV01000027">
    <property type="protein sequence ID" value="SLM28011.1"/>
    <property type="molecule type" value="Genomic_DNA"/>
</dbReference>
<keyword evidence="4" id="KW-0249">Electron transport</keyword>
<keyword evidence="9" id="KW-1185">Reference proteome</keyword>
<dbReference type="Pfam" id="PF13183">
    <property type="entry name" value="Fer4_8"/>
    <property type="match status" value="1"/>
</dbReference>
<evidence type="ECO:0000313" key="8">
    <source>
        <dbReference type="EMBL" id="SLM28011.1"/>
    </source>
</evidence>
<dbReference type="PROSITE" id="PS51379">
    <property type="entry name" value="4FE4S_FER_2"/>
    <property type="match status" value="1"/>
</dbReference>
<organism evidence="8 9">
    <name type="scientific">Desulfamplus magnetovallimortis</name>
    <dbReference type="NCBI Taxonomy" id="1246637"/>
    <lineage>
        <taxon>Bacteria</taxon>
        <taxon>Pseudomonadati</taxon>
        <taxon>Thermodesulfobacteriota</taxon>
        <taxon>Desulfobacteria</taxon>
        <taxon>Desulfobacterales</taxon>
        <taxon>Desulfobacteraceae</taxon>
        <taxon>Desulfamplus</taxon>
    </lineage>
</organism>
<dbReference type="SUPFAM" id="SSF46548">
    <property type="entry name" value="alpha-helical ferredoxin"/>
    <property type="match status" value="1"/>
</dbReference>
<dbReference type="PANTHER" id="PTHR43551">
    <property type="entry name" value="FUMARATE REDUCTASE IRON-SULFUR SUBUNIT"/>
    <property type="match status" value="1"/>
</dbReference>
<dbReference type="InterPro" id="IPR017896">
    <property type="entry name" value="4Fe4S_Fe-S-bd"/>
</dbReference>
<proteinExistence type="predicted"/>
<reference evidence="8 9" key="1">
    <citation type="submission" date="2017-03" db="EMBL/GenBank/DDBJ databases">
        <authorList>
            <person name="Afonso C.L."/>
            <person name="Miller P.J."/>
            <person name="Scott M.A."/>
            <person name="Spackman E."/>
            <person name="Goraichik I."/>
            <person name="Dimitrov K.M."/>
            <person name="Suarez D.L."/>
            <person name="Swayne D.E."/>
        </authorList>
    </citation>
    <scope>NUCLEOTIDE SEQUENCE [LARGE SCALE GENOMIC DNA]</scope>
    <source>
        <strain evidence="8">PRJEB14757</strain>
    </source>
</reference>
<keyword evidence="6" id="KW-0411">Iron-sulfur</keyword>
<dbReference type="STRING" id="1246637.MTBBW1_1220011"/>
<dbReference type="InterPro" id="IPR009051">
    <property type="entry name" value="Helical_ferredxn"/>
</dbReference>
<dbReference type="InterPro" id="IPR017900">
    <property type="entry name" value="4Fe4S_Fe_S_CS"/>
</dbReference>
<dbReference type="Proteomes" id="UP000191931">
    <property type="component" value="Unassembled WGS sequence"/>
</dbReference>
<feature type="domain" description="4Fe-4S ferredoxin-type" evidence="7">
    <location>
        <begin position="23"/>
        <end position="54"/>
    </location>
</feature>
<evidence type="ECO:0000256" key="2">
    <source>
        <dbReference type="ARBA" id="ARBA00022485"/>
    </source>
</evidence>
<dbReference type="Gene3D" id="1.10.1060.10">
    <property type="entry name" value="Alpha-helical ferredoxin"/>
    <property type="match status" value="1"/>
</dbReference>